<dbReference type="Proteomes" id="UP000606786">
    <property type="component" value="Unassembled WGS sequence"/>
</dbReference>
<keyword evidence="3" id="KW-0519">Myristate</keyword>
<reference evidence="8" key="1">
    <citation type="submission" date="2020-11" db="EMBL/GenBank/DDBJ databases">
        <authorList>
            <person name="Whitehead M."/>
        </authorList>
    </citation>
    <scope>NUCLEOTIDE SEQUENCE</scope>
    <source>
        <strain evidence="8">EGII</strain>
    </source>
</reference>
<dbReference type="PROSITE" id="PS51257">
    <property type="entry name" value="PROKAR_LIPOPROTEIN"/>
    <property type="match status" value="1"/>
</dbReference>
<dbReference type="InterPro" id="IPR050996">
    <property type="entry name" value="Docking_Protein_DOK"/>
</dbReference>
<feature type="domain" description="IRS-type PTB" evidence="7">
    <location>
        <begin position="34"/>
        <end position="137"/>
    </location>
</feature>
<evidence type="ECO:0000313" key="8">
    <source>
        <dbReference type="EMBL" id="CAD6996842.1"/>
    </source>
</evidence>
<dbReference type="GO" id="GO:0008543">
    <property type="term" value="P:fibroblast growth factor receptor signaling pathway"/>
    <property type="evidence" value="ECO:0007669"/>
    <property type="project" value="TreeGrafter"/>
</dbReference>
<evidence type="ECO:0000256" key="3">
    <source>
        <dbReference type="ARBA" id="ARBA00022707"/>
    </source>
</evidence>
<comment type="subcellular location">
    <subcellularLocation>
        <location evidence="1">Membrane</location>
    </subcellularLocation>
</comment>
<dbReference type="AlphaFoldDB" id="A0A811UC60"/>
<evidence type="ECO:0000313" key="9">
    <source>
        <dbReference type="Proteomes" id="UP000606786"/>
    </source>
</evidence>
<dbReference type="Pfam" id="PF02174">
    <property type="entry name" value="IRS"/>
    <property type="match status" value="1"/>
</dbReference>
<dbReference type="InterPro" id="IPR011993">
    <property type="entry name" value="PH-like_dom_sf"/>
</dbReference>
<evidence type="ECO:0000256" key="1">
    <source>
        <dbReference type="ARBA" id="ARBA00004370"/>
    </source>
</evidence>
<keyword evidence="5" id="KW-0449">Lipoprotein</keyword>
<dbReference type="GO" id="GO:0005737">
    <property type="term" value="C:cytoplasm"/>
    <property type="evidence" value="ECO:0007669"/>
    <property type="project" value="TreeGrafter"/>
</dbReference>
<keyword evidence="4" id="KW-0472">Membrane</keyword>
<sequence length="523" mass="57977">MRPTCFRIIRKGSCMVFVVFACLMGCINSTKKLNNLKNENVFRAVRLHTELTDQGRSGFLEVTPRELIFRTGSNQRVTWALQHLRRYGLNGDIFSFEAGRRCMSGPGIYTFRCHRAEQLYYLFQTYINAVSFVTDDAFTFSERDHEFEHPSRTIGRRENVQNTNNYLEPAPLVGGAAQMSILHRTSAARESFSSSPLNLDSPDSAPSVSFSPNEVVHIQSPHYPSGPGTFVNTPTTSNAFANSNVYSKYPLRDRVEHNNNLSTATNGEPNNLLRKNLVKHSSLDIPPDEFAPVLTPQFEAMHMYANVESCTLSANNFGFSTLGLRRNLNRDQERCYENLNREELNLMLPKQNTPSNLTEAEVSIDPPPSKQATTAGTNAVNYIVLDLDQPRSPTQCSPKLLIGSGLSLTTADGTDGSVKSGSKTESFTDSTHYSAASASNAMSMATTSTTNTTKTTKQNSESTEHLQIKEESTLGYSTIDFIKTCALIKSSTHGADFDAEPGSEECRITRHSKCVRKAYSISE</sequence>
<keyword evidence="9" id="KW-1185">Reference proteome</keyword>
<dbReference type="GO" id="GO:0016020">
    <property type="term" value="C:membrane"/>
    <property type="evidence" value="ECO:0007669"/>
    <property type="project" value="UniProtKB-SubCell"/>
</dbReference>
<gene>
    <name evidence="8" type="ORF">CCAP1982_LOCUS5518</name>
</gene>
<dbReference type="Gene3D" id="2.30.29.30">
    <property type="entry name" value="Pleckstrin-homology domain (PH domain)/Phosphotyrosine-binding domain (PTB)"/>
    <property type="match status" value="1"/>
</dbReference>
<dbReference type="PANTHER" id="PTHR21258:SF55">
    <property type="entry name" value="FI23523P1"/>
    <property type="match status" value="1"/>
</dbReference>
<dbReference type="EMBL" id="CAJHJT010000012">
    <property type="protein sequence ID" value="CAD6996842.1"/>
    <property type="molecule type" value="Genomic_DNA"/>
</dbReference>
<dbReference type="GO" id="GO:0005068">
    <property type="term" value="F:transmembrane receptor protein tyrosine kinase adaptor activity"/>
    <property type="evidence" value="ECO:0007669"/>
    <property type="project" value="TreeGrafter"/>
</dbReference>
<protein>
    <submittedName>
        <fullName evidence="8">(Mediterranean fruit fly) hypothetical protein</fullName>
    </submittedName>
</protein>
<evidence type="ECO:0000256" key="4">
    <source>
        <dbReference type="ARBA" id="ARBA00023136"/>
    </source>
</evidence>
<dbReference type="InterPro" id="IPR038742">
    <property type="entry name" value="FRS2_PTB"/>
</dbReference>
<comment type="caution">
    <text evidence="8">The sequence shown here is derived from an EMBL/GenBank/DDBJ whole genome shotgun (WGS) entry which is preliminary data.</text>
</comment>
<keyword evidence="2" id="KW-0597">Phosphoprotein</keyword>
<feature type="region of interest" description="Disordered" evidence="6">
    <location>
        <begin position="442"/>
        <end position="466"/>
    </location>
</feature>
<evidence type="ECO:0000256" key="5">
    <source>
        <dbReference type="ARBA" id="ARBA00023288"/>
    </source>
</evidence>
<proteinExistence type="predicted"/>
<dbReference type="PROSITE" id="PS51064">
    <property type="entry name" value="IRS_PTB"/>
    <property type="match status" value="1"/>
</dbReference>
<name>A0A811UC60_CERCA</name>
<dbReference type="CDD" id="cd01202">
    <property type="entry name" value="PTB_FRS2"/>
    <property type="match status" value="1"/>
</dbReference>
<dbReference type="GO" id="GO:0005104">
    <property type="term" value="F:fibroblast growth factor receptor binding"/>
    <property type="evidence" value="ECO:0007669"/>
    <property type="project" value="TreeGrafter"/>
</dbReference>
<evidence type="ECO:0000256" key="2">
    <source>
        <dbReference type="ARBA" id="ARBA00022553"/>
    </source>
</evidence>
<dbReference type="SMART" id="SM00310">
    <property type="entry name" value="PTBI"/>
    <property type="match status" value="1"/>
</dbReference>
<evidence type="ECO:0000259" key="7">
    <source>
        <dbReference type="PROSITE" id="PS51064"/>
    </source>
</evidence>
<feature type="compositionally biased region" description="Low complexity" evidence="6">
    <location>
        <begin position="442"/>
        <end position="457"/>
    </location>
</feature>
<dbReference type="OrthoDB" id="6279276at2759"/>
<organism evidence="8 9">
    <name type="scientific">Ceratitis capitata</name>
    <name type="common">Mediterranean fruit fly</name>
    <name type="synonym">Tephritis capitata</name>
    <dbReference type="NCBI Taxonomy" id="7213"/>
    <lineage>
        <taxon>Eukaryota</taxon>
        <taxon>Metazoa</taxon>
        <taxon>Ecdysozoa</taxon>
        <taxon>Arthropoda</taxon>
        <taxon>Hexapoda</taxon>
        <taxon>Insecta</taxon>
        <taxon>Pterygota</taxon>
        <taxon>Neoptera</taxon>
        <taxon>Endopterygota</taxon>
        <taxon>Diptera</taxon>
        <taxon>Brachycera</taxon>
        <taxon>Muscomorpha</taxon>
        <taxon>Tephritoidea</taxon>
        <taxon>Tephritidae</taxon>
        <taxon>Ceratitis</taxon>
        <taxon>Ceratitis</taxon>
    </lineage>
</organism>
<dbReference type="InterPro" id="IPR002404">
    <property type="entry name" value="IRS_PTB"/>
</dbReference>
<accession>A0A811UC60</accession>
<dbReference type="SMART" id="SM01244">
    <property type="entry name" value="IRS"/>
    <property type="match status" value="1"/>
</dbReference>
<evidence type="ECO:0000256" key="6">
    <source>
        <dbReference type="SAM" id="MobiDB-lite"/>
    </source>
</evidence>
<dbReference type="PANTHER" id="PTHR21258">
    <property type="entry name" value="DOCKING PROTEIN RELATED"/>
    <property type="match status" value="1"/>
</dbReference>
<dbReference type="SUPFAM" id="SSF50729">
    <property type="entry name" value="PH domain-like"/>
    <property type="match status" value="1"/>
</dbReference>